<feature type="active site" evidence="1">
    <location>
        <position position="44"/>
    </location>
</feature>
<feature type="domain" description="Fluoroacetyl-CoA-specific thioesterase-like" evidence="2">
    <location>
        <begin position="17"/>
        <end position="120"/>
    </location>
</feature>
<dbReference type="Gene3D" id="3.10.129.10">
    <property type="entry name" value="Hotdog Thioesterase"/>
    <property type="match status" value="1"/>
</dbReference>
<dbReference type="InterPro" id="IPR029069">
    <property type="entry name" value="HotDog_dom_sf"/>
</dbReference>
<sequence>MKRGLEIGQTATLSFRVTEEMYAQFEGEVVHPAYSTVSMVYHMEWVSRKIILPFLENDEEGMGASVSVKHLAPTTAGTMVTAKATVTKLNHRFVVTEVELANKKGMIGKGEVVQVILPKEEIRKKLENSIVEKSI</sequence>
<dbReference type="InterPro" id="IPR054485">
    <property type="entry name" value="FlK-like_dom"/>
</dbReference>
<dbReference type="PANTHER" id="PTHR36934">
    <property type="entry name" value="BLR0278 PROTEIN"/>
    <property type="match status" value="1"/>
</dbReference>
<dbReference type="Proteomes" id="UP001164718">
    <property type="component" value="Chromosome"/>
</dbReference>
<keyword evidence="4" id="KW-1185">Reference proteome</keyword>
<dbReference type="EMBL" id="CP106878">
    <property type="protein sequence ID" value="WAA10000.1"/>
    <property type="molecule type" value="Genomic_DNA"/>
</dbReference>
<gene>
    <name evidence="3" type="ORF">OE104_01095</name>
</gene>
<dbReference type="PANTHER" id="PTHR36934:SF1">
    <property type="entry name" value="THIOESTERASE DOMAIN-CONTAINING PROTEIN"/>
    <property type="match status" value="1"/>
</dbReference>
<evidence type="ECO:0000259" key="2">
    <source>
        <dbReference type="Pfam" id="PF22636"/>
    </source>
</evidence>
<dbReference type="AlphaFoldDB" id="A0A9E8LUM9"/>
<feature type="active site" evidence="1">
    <location>
        <position position="70"/>
    </location>
</feature>
<reference evidence="3" key="1">
    <citation type="submission" date="2022-09" db="EMBL/GenBank/DDBJ databases">
        <title>Complete Genomes of Fervidibacillus albus and Fervidibacillus halotolerans isolated from tidal flat sediments.</title>
        <authorList>
            <person name="Kwon K.K."/>
            <person name="Yang S.-H."/>
            <person name="Park M.J."/>
            <person name="Oh H.-M."/>
        </authorList>
    </citation>
    <scope>NUCLEOTIDE SEQUENCE</scope>
    <source>
        <strain evidence="3">MEBiC13591</strain>
    </source>
</reference>
<proteinExistence type="predicted"/>
<organism evidence="3 4">
    <name type="scientific">Fervidibacillus albus</name>
    <dbReference type="NCBI Taxonomy" id="2980026"/>
    <lineage>
        <taxon>Bacteria</taxon>
        <taxon>Bacillati</taxon>
        <taxon>Bacillota</taxon>
        <taxon>Bacilli</taxon>
        <taxon>Bacillales</taxon>
        <taxon>Bacillaceae</taxon>
        <taxon>Fervidibacillus</taxon>
    </lineage>
</organism>
<dbReference type="Pfam" id="PF22636">
    <property type="entry name" value="FlK"/>
    <property type="match status" value="1"/>
</dbReference>
<evidence type="ECO:0000256" key="1">
    <source>
        <dbReference type="PIRSR" id="PIRSR014972-1"/>
    </source>
</evidence>
<accession>A0A9E8LUM9</accession>
<dbReference type="InterPro" id="IPR025540">
    <property type="entry name" value="FlK"/>
</dbReference>
<name>A0A9E8LUM9_9BACI</name>
<dbReference type="SUPFAM" id="SSF54637">
    <property type="entry name" value="Thioesterase/thiol ester dehydrase-isomerase"/>
    <property type="match status" value="1"/>
</dbReference>
<evidence type="ECO:0000313" key="4">
    <source>
        <dbReference type="Proteomes" id="UP001164718"/>
    </source>
</evidence>
<dbReference type="PIRSF" id="PIRSF014972">
    <property type="entry name" value="FlK"/>
    <property type="match status" value="1"/>
</dbReference>
<dbReference type="KEGG" id="faf:OE104_01095"/>
<dbReference type="RefSeq" id="WP_275417782.1">
    <property type="nucleotide sequence ID" value="NZ_CP106878.1"/>
</dbReference>
<evidence type="ECO:0000313" key="3">
    <source>
        <dbReference type="EMBL" id="WAA10000.1"/>
    </source>
</evidence>
<protein>
    <submittedName>
        <fullName evidence="3">Thioesterase</fullName>
    </submittedName>
</protein>
<feature type="active site" evidence="1">
    <location>
        <position position="36"/>
    </location>
</feature>